<evidence type="ECO:0000313" key="1">
    <source>
        <dbReference type="EMBL" id="KRN06444.1"/>
    </source>
</evidence>
<reference evidence="1 2" key="1">
    <citation type="journal article" date="2015" name="Genome Announc.">
        <title>Expanding the biotechnology potential of lactobacilli through comparative genomics of 213 strains and associated genera.</title>
        <authorList>
            <person name="Sun Z."/>
            <person name="Harris H.M."/>
            <person name="McCann A."/>
            <person name="Guo C."/>
            <person name="Argimon S."/>
            <person name="Zhang W."/>
            <person name="Yang X."/>
            <person name="Jeffery I.B."/>
            <person name="Cooney J.C."/>
            <person name="Kagawa T.F."/>
            <person name="Liu W."/>
            <person name="Song Y."/>
            <person name="Salvetti E."/>
            <person name="Wrobel A."/>
            <person name="Rasinkangas P."/>
            <person name="Parkhill J."/>
            <person name="Rea M.C."/>
            <person name="O'Sullivan O."/>
            <person name="Ritari J."/>
            <person name="Douillard F.P."/>
            <person name="Paul Ross R."/>
            <person name="Yang R."/>
            <person name="Briner A.E."/>
            <person name="Felis G.E."/>
            <person name="de Vos W.M."/>
            <person name="Barrangou R."/>
            <person name="Klaenhammer T.R."/>
            <person name="Caufield P.W."/>
            <person name="Cui Y."/>
            <person name="Zhang H."/>
            <person name="O'Toole P.W."/>
        </authorList>
    </citation>
    <scope>NUCLEOTIDE SEQUENCE [LARGE SCALE GENOMIC DNA]</scope>
    <source>
        <strain evidence="1 2">DSM 21376</strain>
    </source>
</reference>
<accession>A0A023D0X5</accession>
<evidence type="ECO:0008006" key="3">
    <source>
        <dbReference type="Google" id="ProtNLM"/>
    </source>
</evidence>
<organism evidence="1 2">
    <name type="scientific">Liquorilactobacillus sucicola DSM 21376 = JCM 15457</name>
    <dbReference type="NCBI Taxonomy" id="1423806"/>
    <lineage>
        <taxon>Bacteria</taxon>
        <taxon>Bacillati</taxon>
        <taxon>Bacillota</taxon>
        <taxon>Bacilli</taxon>
        <taxon>Lactobacillales</taxon>
        <taxon>Lactobacillaceae</taxon>
        <taxon>Liquorilactobacillus</taxon>
    </lineage>
</organism>
<evidence type="ECO:0000313" key="2">
    <source>
        <dbReference type="Proteomes" id="UP000050961"/>
    </source>
</evidence>
<keyword evidence="2" id="KW-1185">Reference proteome</keyword>
<dbReference type="STRING" id="1423806.FD15_GL001065"/>
<dbReference type="Proteomes" id="UP000050961">
    <property type="component" value="Unassembled WGS sequence"/>
</dbReference>
<dbReference type="PATRIC" id="fig|1423806.3.peg.1082"/>
<dbReference type="EMBL" id="AYZF01000011">
    <property type="protein sequence ID" value="KRN06444.1"/>
    <property type="molecule type" value="Genomic_DNA"/>
</dbReference>
<dbReference type="RefSeq" id="WP_161633675.1">
    <property type="nucleotide sequence ID" value="NZ_AYZF01000011.1"/>
</dbReference>
<dbReference type="Pfam" id="PF15980">
    <property type="entry name" value="ComGF"/>
    <property type="match status" value="1"/>
</dbReference>
<protein>
    <recommendedName>
        <fullName evidence="3">Competence protein ComGF</fullName>
    </recommendedName>
</protein>
<dbReference type="AlphaFoldDB" id="A0A023D0X5"/>
<dbReference type="InterPro" id="IPR016977">
    <property type="entry name" value="ComGF"/>
</dbReference>
<proteinExistence type="predicted"/>
<comment type="caution">
    <text evidence="1">The sequence shown here is derived from an EMBL/GenBank/DDBJ whole genome shotgun (WGS) entry which is preliminary data.</text>
</comment>
<name>A0A023D0X5_9LACO</name>
<sequence length="135" mass="15369">MIETISALLITAMTFSILGVAFESSDIALKQTRSSDDFEWAQFVDLIGSDNLALEFVAGENMVRFYSPTKDKFYRLSCKNNVLRMTGIEAGYMPLLYEVSTFTTKYEDSTLTMRVQMKGHNYICHIVMSKKEMGE</sequence>
<gene>
    <name evidence="1" type="ORF">FD15_GL001065</name>
</gene>
<dbReference type="OrthoDB" id="2300136at2"/>